<organism evidence="3 4">
    <name type="scientific">Candolleomyces eurysporus</name>
    <dbReference type="NCBI Taxonomy" id="2828524"/>
    <lineage>
        <taxon>Eukaryota</taxon>
        <taxon>Fungi</taxon>
        <taxon>Dikarya</taxon>
        <taxon>Basidiomycota</taxon>
        <taxon>Agaricomycotina</taxon>
        <taxon>Agaricomycetes</taxon>
        <taxon>Agaricomycetidae</taxon>
        <taxon>Agaricales</taxon>
        <taxon>Agaricineae</taxon>
        <taxon>Psathyrellaceae</taxon>
        <taxon>Candolleomyces</taxon>
    </lineage>
</organism>
<evidence type="ECO:0000256" key="1">
    <source>
        <dbReference type="ARBA" id="ARBA00022737"/>
    </source>
</evidence>
<feature type="domain" description="Nephrocystin 3-like N-terminal" evidence="2">
    <location>
        <begin position="71"/>
        <end position="257"/>
    </location>
</feature>
<dbReference type="EMBL" id="JANBPK010001038">
    <property type="protein sequence ID" value="KAJ2927066.1"/>
    <property type="molecule type" value="Genomic_DNA"/>
</dbReference>
<reference evidence="3" key="1">
    <citation type="submission" date="2022-06" db="EMBL/GenBank/DDBJ databases">
        <title>Genome Sequence of Candolleomyces eurysporus.</title>
        <authorList>
            <person name="Buettner E."/>
        </authorList>
    </citation>
    <scope>NUCLEOTIDE SEQUENCE</scope>
    <source>
        <strain evidence="3">VTCC 930004</strain>
    </source>
</reference>
<dbReference type="SUPFAM" id="SSF52540">
    <property type="entry name" value="P-loop containing nucleoside triphosphate hydrolases"/>
    <property type="match status" value="1"/>
</dbReference>
<name>A0A9W8MDZ7_9AGAR</name>
<gene>
    <name evidence="3" type="ORF">H1R20_g9981</name>
</gene>
<keyword evidence="4" id="KW-1185">Reference proteome</keyword>
<dbReference type="OrthoDB" id="4760524at2759"/>
<accession>A0A9W8MDZ7</accession>
<dbReference type="Pfam" id="PF24883">
    <property type="entry name" value="NPHP3_N"/>
    <property type="match status" value="1"/>
</dbReference>
<dbReference type="Proteomes" id="UP001140091">
    <property type="component" value="Unassembled WGS sequence"/>
</dbReference>
<dbReference type="PANTHER" id="PTHR10039">
    <property type="entry name" value="AMELOGENIN"/>
    <property type="match status" value="1"/>
</dbReference>
<dbReference type="InterPro" id="IPR027417">
    <property type="entry name" value="P-loop_NTPase"/>
</dbReference>
<comment type="caution">
    <text evidence="3">The sequence shown here is derived from an EMBL/GenBank/DDBJ whole genome shotgun (WGS) entry which is preliminary data.</text>
</comment>
<feature type="non-terminal residue" evidence="3">
    <location>
        <position position="279"/>
    </location>
</feature>
<sequence length="279" mass="31013">MSYSSFNKAHNFSIENNTTIYAENYNHSGNLSSKSAIERLQEHIAAGAMHNSAERCDAPKCHPETRVAVREEITSWIMHGDGDAQPTKILWVTGPAGTGKTAIMGSIADTCQEDGSLAACFFFSSFSGSANRRSKRCMVFTLAYQLIQHVSLHQVKRQILAAIECNPAIFEQKLEVQLHQLILQPLRDCRGSSDVSTWPKVIVIDGLDECEAEQYHDNSQTNVPTRSKEDDQTEILSILYKAASAQDFPFRIIIASRPEHIIHSFFHPRCEPGGSSTIS</sequence>
<dbReference type="PANTHER" id="PTHR10039:SF14">
    <property type="entry name" value="NACHT DOMAIN-CONTAINING PROTEIN"/>
    <property type="match status" value="1"/>
</dbReference>
<dbReference type="AlphaFoldDB" id="A0A9W8MDZ7"/>
<dbReference type="Gene3D" id="3.40.50.300">
    <property type="entry name" value="P-loop containing nucleotide triphosphate hydrolases"/>
    <property type="match status" value="1"/>
</dbReference>
<evidence type="ECO:0000313" key="3">
    <source>
        <dbReference type="EMBL" id="KAJ2927066.1"/>
    </source>
</evidence>
<keyword evidence="1" id="KW-0677">Repeat</keyword>
<evidence type="ECO:0000313" key="4">
    <source>
        <dbReference type="Proteomes" id="UP001140091"/>
    </source>
</evidence>
<evidence type="ECO:0000259" key="2">
    <source>
        <dbReference type="Pfam" id="PF24883"/>
    </source>
</evidence>
<dbReference type="InterPro" id="IPR056884">
    <property type="entry name" value="NPHP3-like_N"/>
</dbReference>
<protein>
    <recommendedName>
        <fullName evidence="2">Nephrocystin 3-like N-terminal domain-containing protein</fullName>
    </recommendedName>
</protein>
<proteinExistence type="predicted"/>